<dbReference type="EMBL" id="LR031878">
    <property type="protein sequence ID" value="VDD50959.1"/>
    <property type="molecule type" value="Genomic_DNA"/>
</dbReference>
<accession>A0A3P6G9K7</accession>
<name>A0A3P6G9K7_BRAOL</name>
<gene>
    <name evidence="1" type="ORF">BOLC1T03348H</name>
</gene>
<protein>
    <submittedName>
        <fullName evidence="1">Uncharacterized protein</fullName>
    </submittedName>
</protein>
<evidence type="ECO:0000313" key="1">
    <source>
        <dbReference type="EMBL" id="VDD50959.1"/>
    </source>
</evidence>
<sequence>MREFIAFGILERKGEITYNYMIGQIVSSVSSIQKADARGGIKKAEKGIPATFTGGKKYIKQHYYDAMSLCKFFKVNLDNSVGELTKKNGSFFGSTPITIKYFVWNLGSIPLAHILLFIEKESKFLTADDIDNNI</sequence>
<dbReference type="AlphaFoldDB" id="A0A3P6G9K7"/>
<proteinExistence type="predicted"/>
<reference evidence="1" key="1">
    <citation type="submission" date="2018-11" db="EMBL/GenBank/DDBJ databases">
        <authorList>
            <consortium name="Genoscope - CEA"/>
            <person name="William W."/>
        </authorList>
    </citation>
    <scope>NUCLEOTIDE SEQUENCE</scope>
</reference>
<organism evidence="1">
    <name type="scientific">Brassica oleracea</name>
    <name type="common">Wild cabbage</name>
    <dbReference type="NCBI Taxonomy" id="3712"/>
    <lineage>
        <taxon>Eukaryota</taxon>
        <taxon>Viridiplantae</taxon>
        <taxon>Streptophyta</taxon>
        <taxon>Embryophyta</taxon>
        <taxon>Tracheophyta</taxon>
        <taxon>Spermatophyta</taxon>
        <taxon>Magnoliopsida</taxon>
        <taxon>eudicotyledons</taxon>
        <taxon>Gunneridae</taxon>
        <taxon>Pentapetalae</taxon>
        <taxon>rosids</taxon>
        <taxon>malvids</taxon>
        <taxon>Brassicales</taxon>
        <taxon>Brassicaceae</taxon>
        <taxon>Brassiceae</taxon>
        <taxon>Brassica</taxon>
    </lineage>
</organism>